<dbReference type="PANTHER" id="PTHR46231:SF1">
    <property type="entry name" value="ANKYRIN REPEAT AND BTB_POZ DOMAIN-CONTAINING PROTEIN 1"/>
    <property type="match status" value="1"/>
</dbReference>
<dbReference type="Pfam" id="PF12796">
    <property type="entry name" value="Ank_2"/>
    <property type="match status" value="1"/>
</dbReference>
<dbReference type="Proteomes" id="UP000887566">
    <property type="component" value="Unplaced"/>
</dbReference>
<dbReference type="GO" id="GO:0000151">
    <property type="term" value="C:ubiquitin ligase complex"/>
    <property type="evidence" value="ECO:0007669"/>
    <property type="project" value="TreeGrafter"/>
</dbReference>
<dbReference type="Gene3D" id="3.30.710.10">
    <property type="entry name" value="Potassium Channel Kv1.1, Chain A"/>
    <property type="match status" value="2"/>
</dbReference>
<accession>A0A914WDG9</accession>
<evidence type="ECO:0000313" key="6">
    <source>
        <dbReference type="WBParaSite" id="PSAMB.scaffold370size54298.g5115.t1"/>
    </source>
</evidence>
<dbReference type="SMART" id="SM00225">
    <property type="entry name" value="BTB"/>
    <property type="match status" value="2"/>
</dbReference>
<dbReference type="InterPro" id="IPR036770">
    <property type="entry name" value="Ankyrin_rpt-contain_sf"/>
</dbReference>
<evidence type="ECO:0000313" key="5">
    <source>
        <dbReference type="Proteomes" id="UP000887566"/>
    </source>
</evidence>
<keyword evidence="2 3" id="KW-0040">ANK repeat</keyword>
<proteinExistence type="predicted"/>
<protein>
    <submittedName>
        <fullName evidence="6">BTB domain-containing protein</fullName>
    </submittedName>
</protein>
<dbReference type="AlphaFoldDB" id="A0A914WDG9"/>
<name>A0A914WDG9_9BILA</name>
<organism evidence="5 6">
    <name type="scientific">Plectus sambesii</name>
    <dbReference type="NCBI Taxonomy" id="2011161"/>
    <lineage>
        <taxon>Eukaryota</taxon>
        <taxon>Metazoa</taxon>
        <taxon>Ecdysozoa</taxon>
        <taxon>Nematoda</taxon>
        <taxon>Chromadorea</taxon>
        <taxon>Plectida</taxon>
        <taxon>Plectina</taxon>
        <taxon>Plectoidea</taxon>
        <taxon>Plectidae</taxon>
        <taxon>Plectus</taxon>
    </lineage>
</organism>
<evidence type="ECO:0000256" key="3">
    <source>
        <dbReference type="PROSITE-ProRule" id="PRU00023"/>
    </source>
</evidence>
<dbReference type="CDD" id="cd18295">
    <property type="entry name" value="BTB1_POZ_ABTB1_BPOZ1"/>
    <property type="match status" value="1"/>
</dbReference>
<dbReference type="InterPro" id="IPR000210">
    <property type="entry name" value="BTB/POZ_dom"/>
</dbReference>
<reference evidence="6" key="1">
    <citation type="submission" date="2022-11" db="UniProtKB">
        <authorList>
            <consortium name="WormBaseParasite"/>
        </authorList>
    </citation>
    <scope>IDENTIFICATION</scope>
</reference>
<dbReference type="FunFam" id="1.25.40.20:FF:000115">
    <property type="entry name" value="Ankyrin repeat and BTB/POZ domain-containing protein 1"/>
    <property type="match status" value="1"/>
</dbReference>
<dbReference type="WBParaSite" id="PSAMB.scaffold370size54298.g5115.t1">
    <property type="protein sequence ID" value="PSAMB.scaffold370size54298.g5115.t1"/>
    <property type="gene ID" value="PSAMB.scaffold370size54298.g5115"/>
</dbReference>
<dbReference type="Pfam" id="PF00651">
    <property type="entry name" value="BTB"/>
    <property type="match status" value="2"/>
</dbReference>
<keyword evidence="5" id="KW-1185">Reference proteome</keyword>
<evidence type="ECO:0000256" key="1">
    <source>
        <dbReference type="ARBA" id="ARBA00022737"/>
    </source>
</evidence>
<feature type="repeat" description="ANK" evidence="3">
    <location>
        <begin position="35"/>
        <end position="67"/>
    </location>
</feature>
<dbReference type="SMART" id="SM00248">
    <property type="entry name" value="ANK"/>
    <property type="match status" value="2"/>
</dbReference>
<evidence type="ECO:0000256" key="2">
    <source>
        <dbReference type="ARBA" id="ARBA00023043"/>
    </source>
</evidence>
<keyword evidence="1" id="KW-0677">Repeat</keyword>
<feature type="domain" description="BTB" evidence="4">
    <location>
        <begin position="274"/>
        <end position="350"/>
    </location>
</feature>
<dbReference type="InterPro" id="IPR011333">
    <property type="entry name" value="SKP1/BTB/POZ_sf"/>
</dbReference>
<dbReference type="PROSITE" id="PS50088">
    <property type="entry name" value="ANK_REPEAT"/>
    <property type="match status" value="1"/>
</dbReference>
<dbReference type="PANTHER" id="PTHR46231">
    <property type="entry name" value="ANKYRIN REPEAT AND BTB/POZ DOMAIN-CONTAINING PROTEIN 1"/>
    <property type="match status" value="1"/>
</dbReference>
<sequence>MDQRELFLSCRRGDLERVKHLVEQKEVDVNVRDKWDSTPLYYACLCGHIDLVRYLLENGARCEANTFDGERCIYGALYSEIRNLLRNFKVISSQTIRRELYHEFLRRLLECGHHADVRFIVHGVELLAHKCVLVARSEYFYEMFSSRWRFRNVVQVNHPMANADAFRAVLSYLYTEQLEAPIALIEDIVRLAKQCKLNSLVSRLESRFTNADFFQTTKPGVRVTSVLVEAPQEGGELAADMALLAEEALPPAFALWVQDADLPSFFKLDRPPTADVIFLVDEHRFYCHRAFFCGRSEYFRILVSDPLNEPELHDKDEDSGLDVVHLRQFTPTVFLAVLNYIYKESVEFDEDMVYDVLVAADISLLPGLKRLCGTYISQLLDTENVTTALRTARMFDLGRLEDQCCLFIADHLEQMIDNSELHMLIMEDAGNVQGREDVDSIDVIDNVRYHLTAQSMDEAHDKLQLIDHLLISLGLEA</sequence>
<dbReference type="InterPro" id="IPR002110">
    <property type="entry name" value="Ankyrin_rpt"/>
</dbReference>
<dbReference type="PROSITE" id="PS50097">
    <property type="entry name" value="BTB"/>
    <property type="match status" value="2"/>
</dbReference>
<feature type="domain" description="BTB" evidence="4">
    <location>
        <begin position="115"/>
        <end position="182"/>
    </location>
</feature>
<dbReference type="InterPro" id="IPR044515">
    <property type="entry name" value="ABTB1"/>
</dbReference>
<dbReference type="SUPFAM" id="SSF54695">
    <property type="entry name" value="POZ domain"/>
    <property type="match status" value="2"/>
</dbReference>
<dbReference type="GO" id="GO:0005737">
    <property type="term" value="C:cytoplasm"/>
    <property type="evidence" value="ECO:0007669"/>
    <property type="project" value="TreeGrafter"/>
</dbReference>
<dbReference type="CDD" id="cd18296">
    <property type="entry name" value="BTB2_POZ_ABTB1_BPOZ1"/>
    <property type="match status" value="1"/>
</dbReference>
<dbReference type="PROSITE" id="PS50297">
    <property type="entry name" value="ANK_REP_REGION"/>
    <property type="match status" value="1"/>
</dbReference>
<evidence type="ECO:0000259" key="4">
    <source>
        <dbReference type="PROSITE" id="PS50097"/>
    </source>
</evidence>
<dbReference type="SUPFAM" id="SSF48403">
    <property type="entry name" value="Ankyrin repeat"/>
    <property type="match status" value="1"/>
</dbReference>
<dbReference type="CDD" id="cd18497">
    <property type="entry name" value="BACK_ABTB1_BPOZ"/>
    <property type="match status" value="1"/>
</dbReference>
<dbReference type="Gene3D" id="1.25.40.20">
    <property type="entry name" value="Ankyrin repeat-containing domain"/>
    <property type="match status" value="1"/>
</dbReference>